<feature type="domain" description="Fibronectin type-III" evidence="3">
    <location>
        <begin position="649"/>
        <end position="751"/>
    </location>
</feature>
<dbReference type="EMBL" id="GFAA01002822">
    <property type="protein sequence ID" value="JAU00613.1"/>
    <property type="molecule type" value="mRNA"/>
</dbReference>
<dbReference type="PROSITE" id="PS50853">
    <property type="entry name" value="FN3"/>
    <property type="match status" value="13"/>
</dbReference>
<feature type="region of interest" description="Disordered" evidence="2">
    <location>
        <begin position="1701"/>
        <end position="1720"/>
    </location>
</feature>
<feature type="region of interest" description="Disordered" evidence="2">
    <location>
        <begin position="752"/>
        <end position="771"/>
    </location>
</feature>
<feature type="compositionally biased region" description="Low complexity" evidence="2">
    <location>
        <begin position="757"/>
        <end position="771"/>
    </location>
</feature>
<dbReference type="SUPFAM" id="SSF49265">
    <property type="entry name" value="Fibronectin type III"/>
    <property type="match status" value="9"/>
</dbReference>
<feature type="domain" description="Fibronectin type-III" evidence="3">
    <location>
        <begin position="440"/>
        <end position="549"/>
    </location>
</feature>
<dbReference type="InterPro" id="IPR013783">
    <property type="entry name" value="Ig-like_fold"/>
</dbReference>
<feature type="domain" description="Fibronectin type-III" evidence="3">
    <location>
        <begin position="1273"/>
        <end position="1374"/>
    </location>
</feature>
<evidence type="ECO:0000313" key="4">
    <source>
        <dbReference type="EMBL" id="JAU00613.1"/>
    </source>
</evidence>
<protein>
    <submittedName>
        <fullName evidence="4">Putative cell adhesion molecule</fullName>
    </submittedName>
</protein>
<feature type="domain" description="Fibronectin type-III" evidence="3">
    <location>
        <begin position="332"/>
        <end position="436"/>
    </location>
</feature>
<dbReference type="InterPro" id="IPR036116">
    <property type="entry name" value="FN3_sf"/>
</dbReference>
<evidence type="ECO:0000256" key="1">
    <source>
        <dbReference type="ARBA" id="ARBA00022737"/>
    </source>
</evidence>
<reference evidence="4" key="2">
    <citation type="journal article" date="2017" name="Front. Cell. Infect. Microbiol.">
        <title>Analysis of the Salivary Gland Transcriptome of Unfed and Partially Fed Amblyomma sculptum Ticks and Descriptive Proteome of the Saliva.</title>
        <authorList>
            <person name="Esteves E."/>
            <person name="Maruyama S.R."/>
            <person name="Kawahara R."/>
            <person name="Fujita A."/>
            <person name="Martins L.A."/>
            <person name="Righi A.A."/>
            <person name="Costa F.B."/>
            <person name="Palmisano G."/>
            <person name="Labruna M.B."/>
            <person name="Sa-Nunes A."/>
            <person name="Ribeiro J.M.C."/>
            <person name="Fogaca A.C."/>
        </authorList>
    </citation>
    <scope>NUCLEOTIDE SEQUENCE</scope>
</reference>
<feature type="domain" description="Fibronectin type-III" evidence="3">
    <location>
        <begin position="755"/>
        <end position="861"/>
    </location>
</feature>
<dbReference type="InterPro" id="IPR003961">
    <property type="entry name" value="FN3_dom"/>
</dbReference>
<reference evidence="4" key="1">
    <citation type="submission" date="2016-09" db="EMBL/GenBank/DDBJ databases">
        <authorList>
            <person name="Capua I."/>
            <person name="De Benedictis P."/>
            <person name="Joannis T."/>
            <person name="Lombin L.H."/>
            <person name="Cattoli G."/>
        </authorList>
    </citation>
    <scope>NUCLEOTIDE SEQUENCE</scope>
</reference>
<feature type="domain" description="Fibronectin type-III" evidence="3">
    <location>
        <begin position="863"/>
        <end position="961"/>
    </location>
</feature>
<dbReference type="Pfam" id="PF00041">
    <property type="entry name" value="fn3"/>
    <property type="match status" value="7"/>
</dbReference>
<feature type="domain" description="Fibronectin type-III" evidence="3">
    <location>
        <begin position="14"/>
        <end position="122"/>
    </location>
</feature>
<dbReference type="PANTHER" id="PTHR46708:SF2">
    <property type="entry name" value="FIBRONECTIN TYPE-III DOMAIN-CONTAINING PROTEIN"/>
    <property type="match status" value="1"/>
</dbReference>
<dbReference type="SMART" id="SM00060">
    <property type="entry name" value="FN3"/>
    <property type="match status" value="15"/>
</dbReference>
<dbReference type="PANTHER" id="PTHR46708">
    <property type="entry name" value="TENASCIN"/>
    <property type="match status" value="1"/>
</dbReference>
<feature type="domain" description="Fibronectin type-III" evidence="3">
    <location>
        <begin position="1175"/>
        <end position="1271"/>
    </location>
</feature>
<dbReference type="CDD" id="cd00063">
    <property type="entry name" value="FN3"/>
    <property type="match status" value="11"/>
</dbReference>
<keyword evidence="1" id="KW-0677">Repeat</keyword>
<proteinExistence type="evidence at transcript level"/>
<feature type="region of interest" description="Disordered" evidence="2">
    <location>
        <begin position="1527"/>
        <end position="1548"/>
    </location>
</feature>
<evidence type="ECO:0000256" key="2">
    <source>
        <dbReference type="SAM" id="MobiDB-lite"/>
    </source>
</evidence>
<feature type="non-terminal residue" evidence="4">
    <location>
        <position position="1"/>
    </location>
</feature>
<dbReference type="InterPro" id="IPR050991">
    <property type="entry name" value="ECM_Regulatory_Proteins"/>
</dbReference>
<sequence>GAARLGVVRTSATASSEPTSLRVVSNDSAIHVSWEEPLHGNGPLKGYDVSWWRSYPAGNNSEQVTQSNITSVFLQGNVYSYVVTDLKPQTFYSIEVSRINGQGSERVQGVAALVKTKTAPNSYPKPEDAMFTVRRVDAALFAIHISWKPPPLYDEGAYYDVFEVFVQRIEEGKSPIVFTVNPVDTEYFFNVSNLNPFVEYVVQIRAYIRFGDFLVKSEAAELRIALDAKTLLVVSQVEATNSPDGALVVRWKSIGSVQSSTTVYEVKVVVEGTGKEVESTVVSSQEATFTGLERNTNYTVRVKACDVRGHIRKCGDSTEATFQTSKLDKIPRARDVSVVAVNSTALKVTWQIPTSTSQVNITGYRVGWRLSDSNLTGTSAQSGLVETQLSGGNETTFIVTGLEPYKHYDIEVIIFYVVDNVSKNTSVISKGTTAPKPLEHPSNVAFEISSDIDNLTRVNIRWDPPKQVTGPPLEGYYINICPVEERPTLPGGSMCLAYNTSSTTFTTVLEGMNRLEAYNVFVSAYTRHQGLIIIGKSAETFVSADIRPVLKVDGVKIEVLSKENLTVSWNGVDLSSTRWTAVYEVTVVHKSSGKQVLAGTFNSTGVSLTGLNGDDEYTVRVEACIIRGGAKHCGKTSTADVKPSIYVRDKQESKIETVNSTAIAVTFNQVTSAEPSLVGFEVSWSPKKTSTGQGHPGSSGSVIVPLNETGFVITDLFPFEDYDVQVTKVFKDGNAEWKTVVSNTEVVTDPKPYPKPTGVVHTSTSSGGTSSTLTVGWDAPVSSFVPPIEGYQVTICPSEKRSAKPVACQTFNTSATQTHVDITALETFSEYEVEITAYTTNKGRTVKGDVTRTTVITSAPPIPSVGNQVVSKTVQGRSATASWTRPQGIPPKFNVVYEVVLTEESSGRIVSREEVNVTKISVEDLLASTEYTLSVTPCLVSGSRRECGNSSYTSFKSSSKGGPKEPIHLHVKAINSTALLITWPAPPKNTTPFNGYHVTWRRANDRAIDVESVSNMTLAVDSTSFLIGDLEPNTTYYVNVSRIYGDNETDAVDLEQVAGSTQPDPFQKPSGLHVEYDANASQATVTWDPFPVRPEDSPIHNYSVMLCVDVGNGTDEELVDCNVVTKAPDNTKAVFTNLKGLSEYRVEVWAIVTHDGNSIGQGDYAVARFRTPAPVVSELWDSLRADLKESDVTLFWNRPVGLDDYELLYHVTLHRESPQSTVHVVTNGTQASFEGLKPQTNYTVYVATCIVRGSRQHCAGNTTIQFKTLRAGPREDFANYTVEAVSGSELRLSWAPPGENEDLKSYLVSWWLYQANQTGEAVKRNASVSSQSTMTLIDGLQPYTKYVVEVVPIYGSHAVTWQGSAIRHFTTTKAEGFPAIANVSVTTTNRKPSTSDIVVSWSITNTVKYDLEYRVTLCVGSNERSQDCLNKTVSGDVFSATFSGIDNFAAVVVTVQLLVRTENEVFESEIIQTASTSWTPPVPTIVGLTVVDVTENSADVSWSKVAEFDRVDGSYYRVVLSVHAQQDGSRNASTSEAGQSSLENATTVESRGSVVKNFTTRDTEVELSKLSPWRNYTVTVTAGVVGRGLDVEGLASSKDFETLMGAPTKPRNVTVAQLSDGHILTWLPPESWNGPGAGYEVKFTCMHGDVKGNSTIVTLDPTRTALRMPQLSPGVPCNIFIHAYNEYLDEPLDGPKVRVPFTPTASKSGDRATIDHPTIN</sequence>
<evidence type="ECO:0000259" key="3">
    <source>
        <dbReference type="PROSITE" id="PS50853"/>
    </source>
</evidence>
<dbReference type="Gene3D" id="2.60.40.10">
    <property type="entry name" value="Immunoglobulins"/>
    <property type="match status" value="14"/>
</dbReference>
<feature type="domain" description="Fibronectin type-III" evidence="3">
    <location>
        <begin position="125"/>
        <end position="227"/>
    </location>
</feature>
<feature type="domain" description="Fibronectin type-III" evidence="3">
    <location>
        <begin position="1068"/>
        <end position="1174"/>
    </location>
</feature>
<name>A0A1E1XMP1_AMBSC</name>
<organism evidence="4">
    <name type="scientific">Amblyomma sculptum</name>
    <name type="common">Tick</name>
    <dbReference type="NCBI Taxonomy" id="1581419"/>
    <lineage>
        <taxon>Eukaryota</taxon>
        <taxon>Metazoa</taxon>
        <taxon>Ecdysozoa</taxon>
        <taxon>Arthropoda</taxon>
        <taxon>Chelicerata</taxon>
        <taxon>Arachnida</taxon>
        <taxon>Acari</taxon>
        <taxon>Parasitiformes</taxon>
        <taxon>Ixodida</taxon>
        <taxon>Ixodoidea</taxon>
        <taxon>Ixodidae</taxon>
        <taxon>Amblyomminae</taxon>
        <taxon>Amblyomma</taxon>
    </lineage>
</organism>
<feature type="domain" description="Fibronectin type-III" evidence="3">
    <location>
        <begin position="1606"/>
        <end position="1709"/>
    </location>
</feature>
<feature type="domain" description="Fibronectin type-III" evidence="3">
    <location>
        <begin position="233"/>
        <end position="328"/>
    </location>
</feature>
<accession>A0A1E1XMP1</accession>
<feature type="domain" description="Fibronectin type-III" evidence="3">
    <location>
        <begin position="965"/>
        <end position="1064"/>
    </location>
</feature>